<evidence type="ECO:0000313" key="1">
    <source>
        <dbReference type="EMBL" id="MPN32421.1"/>
    </source>
</evidence>
<sequence length="159" mass="17468">MRRRSTGDVLPIRRLRQSDRGAVLRELEGRAIQRAAGCGIGFVDRDIIELASDSDDLAHARRAGDHLDEHELLPRAVIRLIPTQIDTAHIADRGGEIQADFAADEGGRRGDGQGVVAPARVAADRYTGLVGRDRVSVGGRHIQRGDELVTNKRPLREER</sequence>
<dbReference type="AlphaFoldDB" id="A0A645H043"/>
<protein>
    <submittedName>
        <fullName evidence="1">Uncharacterized protein</fullName>
    </submittedName>
</protein>
<name>A0A645H043_9ZZZZ</name>
<proteinExistence type="predicted"/>
<accession>A0A645H043</accession>
<dbReference type="EMBL" id="VSSQ01084421">
    <property type="protein sequence ID" value="MPN32421.1"/>
    <property type="molecule type" value="Genomic_DNA"/>
</dbReference>
<gene>
    <name evidence="1" type="ORF">SDC9_179899</name>
</gene>
<reference evidence="1" key="1">
    <citation type="submission" date="2019-08" db="EMBL/GenBank/DDBJ databases">
        <authorList>
            <person name="Kucharzyk K."/>
            <person name="Murdoch R.W."/>
            <person name="Higgins S."/>
            <person name="Loffler F."/>
        </authorList>
    </citation>
    <scope>NUCLEOTIDE SEQUENCE</scope>
</reference>
<comment type="caution">
    <text evidence="1">The sequence shown here is derived from an EMBL/GenBank/DDBJ whole genome shotgun (WGS) entry which is preliminary data.</text>
</comment>
<organism evidence="1">
    <name type="scientific">bioreactor metagenome</name>
    <dbReference type="NCBI Taxonomy" id="1076179"/>
    <lineage>
        <taxon>unclassified sequences</taxon>
        <taxon>metagenomes</taxon>
        <taxon>ecological metagenomes</taxon>
    </lineage>
</organism>